<accession>A0A840NI20</accession>
<protein>
    <recommendedName>
        <fullName evidence="3">RloB-like protein</fullName>
    </recommendedName>
</protein>
<gene>
    <name evidence="1" type="ORF">BJ969_004322</name>
</gene>
<dbReference type="RefSeq" id="WP_184481415.1">
    <property type="nucleotide sequence ID" value="NZ_JACHIV010000001.1"/>
</dbReference>
<organism evidence="1 2">
    <name type="scientific">Saccharopolyspora gloriosae</name>
    <dbReference type="NCBI Taxonomy" id="455344"/>
    <lineage>
        <taxon>Bacteria</taxon>
        <taxon>Bacillati</taxon>
        <taxon>Actinomycetota</taxon>
        <taxon>Actinomycetes</taxon>
        <taxon>Pseudonocardiales</taxon>
        <taxon>Pseudonocardiaceae</taxon>
        <taxon>Saccharopolyspora</taxon>
    </lineage>
</organism>
<comment type="caution">
    <text evidence="1">The sequence shown here is derived from an EMBL/GenBank/DDBJ whole genome shotgun (WGS) entry which is preliminary data.</text>
</comment>
<dbReference type="EMBL" id="JACHIV010000001">
    <property type="protein sequence ID" value="MBB5071234.1"/>
    <property type="molecule type" value="Genomic_DNA"/>
</dbReference>
<evidence type="ECO:0000313" key="2">
    <source>
        <dbReference type="Proteomes" id="UP000580474"/>
    </source>
</evidence>
<evidence type="ECO:0000313" key="1">
    <source>
        <dbReference type="EMBL" id="MBB5071234.1"/>
    </source>
</evidence>
<dbReference type="Pfam" id="PF13707">
    <property type="entry name" value="RloB"/>
    <property type="match status" value="1"/>
</dbReference>
<evidence type="ECO:0008006" key="3">
    <source>
        <dbReference type="Google" id="ProtNLM"/>
    </source>
</evidence>
<name>A0A840NI20_9PSEU</name>
<dbReference type="AlphaFoldDB" id="A0A840NI20"/>
<reference evidence="1 2" key="1">
    <citation type="submission" date="2020-08" db="EMBL/GenBank/DDBJ databases">
        <title>Sequencing the genomes of 1000 actinobacteria strains.</title>
        <authorList>
            <person name="Klenk H.-P."/>
        </authorList>
    </citation>
    <scope>NUCLEOTIDE SEQUENCE [LARGE SCALE GENOMIC DNA]</scope>
    <source>
        <strain evidence="1 2">DSM 45582</strain>
    </source>
</reference>
<dbReference type="InterPro" id="IPR025591">
    <property type="entry name" value="RloB"/>
</dbReference>
<dbReference type="Proteomes" id="UP000580474">
    <property type="component" value="Unassembled WGS sequence"/>
</dbReference>
<proteinExistence type="predicted"/>
<keyword evidence="2" id="KW-1185">Reference proteome</keyword>
<sequence length="194" mass="21848">MLVLCGAAETERQYLRALHSHLRTLAVDVQLESEAVDPVTLVAKAKRWRSRNPGAYDEIWCVVDVDEFDIDAARSAAKKANITLAVSNPCFEYWLLLHFEDFGGALHDYRAAASRLKRHVRHYEKASIVFDDYKDGLARCAGAGRKQVRARMRAPAQSVQWRLAAGRCDGRACDVRLVRWGVPGASWCCRGCWV</sequence>